<dbReference type="InterPro" id="IPR056601">
    <property type="entry name" value="Galaxin_dom"/>
</dbReference>
<comment type="caution">
    <text evidence="2">The sequence shown here is derived from an EMBL/GenBank/DDBJ whole genome shotgun (WGS) entry which is preliminary data.</text>
</comment>
<name>A0AAD9JSV4_RIDPI</name>
<gene>
    <name evidence="2" type="ORF">NP493_1787g00011</name>
</gene>
<keyword evidence="3" id="KW-1185">Reference proteome</keyword>
<accession>A0AAD9JSV4</accession>
<organism evidence="2 3">
    <name type="scientific">Ridgeia piscesae</name>
    <name type="common">Tubeworm</name>
    <dbReference type="NCBI Taxonomy" id="27915"/>
    <lineage>
        <taxon>Eukaryota</taxon>
        <taxon>Metazoa</taxon>
        <taxon>Spiralia</taxon>
        <taxon>Lophotrochozoa</taxon>
        <taxon>Annelida</taxon>
        <taxon>Polychaeta</taxon>
        <taxon>Sedentaria</taxon>
        <taxon>Canalipalpata</taxon>
        <taxon>Sabellida</taxon>
        <taxon>Siboglinidae</taxon>
        <taxon>Ridgeia</taxon>
    </lineage>
</organism>
<evidence type="ECO:0000313" key="3">
    <source>
        <dbReference type="Proteomes" id="UP001209878"/>
    </source>
</evidence>
<evidence type="ECO:0000313" key="2">
    <source>
        <dbReference type="EMBL" id="KAK2158607.1"/>
    </source>
</evidence>
<dbReference type="PANTHER" id="PTHR34490">
    <property type="entry name" value="PROTEIN CBG12054-RELATED"/>
    <property type="match status" value="1"/>
</dbReference>
<sequence length="126" mass="14527">MTNAFRIDIPWYQNLCGGQPMEAMVHICCGGRRQNVPLYEASECCGKTVYTTKNRICCGGQIRYRNWFSECCGTQVYDYRSQYCCNGRLQDLPYRQPACCGTEAYDAYYYICCGLGDLRRGHNCRN</sequence>
<dbReference type="Proteomes" id="UP001209878">
    <property type="component" value="Unassembled WGS sequence"/>
</dbReference>
<dbReference type="PANTHER" id="PTHR34490:SF3">
    <property type="entry name" value="GALAXIN-LIKE ISOFORM X2"/>
    <property type="match status" value="1"/>
</dbReference>
<dbReference type="InterPro" id="IPR055284">
    <property type="entry name" value="Galaxin-like"/>
</dbReference>
<dbReference type="Pfam" id="PF24748">
    <property type="entry name" value="Galaxin_repeat"/>
    <property type="match status" value="1"/>
</dbReference>
<evidence type="ECO:0000259" key="1">
    <source>
        <dbReference type="Pfam" id="PF24748"/>
    </source>
</evidence>
<reference evidence="2" key="1">
    <citation type="journal article" date="2023" name="Mol. Biol. Evol.">
        <title>Third-Generation Sequencing Reveals the Adaptive Role of the Epigenome in Three Deep-Sea Polychaetes.</title>
        <authorList>
            <person name="Perez M."/>
            <person name="Aroh O."/>
            <person name="Sun Y."/>
            <person name="Lan Y."/>
            <person name="Juniper S.K."/>
            <person name="Young C.R."/>
            <person name="Angers B."/>
            <person name="Qian P.Y."/>
        </authorList>
    </citation>
    <scope>NUCLEOTIDE SEQUENCE</scope>
    <source>
        <strain evidence="2">R07B-5</strain>
    </source>
</reference>
<feature type="domain" description="Galaxin-like repeats" evidence="1">
    <location>
        <begin position="14"/>
        <end position="113"/>
    </location>
</feature>
<proteinExistence type="predicted"/>
<dbReference type="AlphaFoldDB" id="A0AAD9JSV4"/>
<dbReference type="EMBL" id="JAODUO010001784">
    <property type="protein sequence ID" value="KAK2158607.1"/>
    <property type="molecule type" value="Genomic_DNA"/>
</dbReference>
<protein>
    <recommendedName>
        <fullName evidence="1">Galaxin-like repeats domain-containing protein</fullName>
    </recommendedName>
</protein>